<evidence type="ECO:0000313" key="4">
    <source>
        <dbReference type="EMBL" id="MTD54353.1"/>
    </source>
</evidence>
<dbReference type="InterPro" id="IPR013154">
    <property type="entry name" value="ADH-like_N"/>
</dbReference>
<organism evidence="4 5">
    <name type="scientific">Amycolatopsis pithecellobii</name>
    <dbReference type="NCBI Taxonomy" id="664692"/>
    <lineage>
        <taxon>Bacteria</taxon>
        <taxon>Bacillati</taxon>
        <taxon>Actinomycetota</taxon>
        <taxon>Actinomycetes</taxon>
        <taxon>Pseudonocardiales</taxon>
        <taxon>Pseudonocardiaceae</taxon>
        <taxon>Amycolatopsis</taxon>
    </lineage>
</organism>
<feature type="domain" description="Enoyl reductase (ER)" evidence="3">
    <location>
        <begin position="8"/>
        <end position="324"/>
    </location>
</feature>
<dbReference type="InterPro" id="IPR036291">
    <property type="entry name" value="NAD(P)-bd_dom_sf"/>
</dbReference>
<dbReference type="InterPro" id="IPR011032">
    <property type="entry name" value="GroES-like_sf"/>
</dbReference>
<gene>
    <name evidence="4" type="ORF">GKO32_10250</name>
</gene>
<evidence type="ECO:0000259" key="3">
    <source>
        <dbReference type="SMART" id="SM00829"/>
    </source>
</evidence>
<name>A0A6N7YZJ9_9PSEU</name>
<proteinExistence type="predicted"/>
<evidence type="ECO:0000256" key="2">
    <source>
        <dbReference type="ARBA" id="ARBA00023002"/>
    </source>
</evidence>
<evidence type="ECO:0000313" key="5">
    <source>
        <dbReference type="Proteomes" id="UP000440096"/>
    </source>
</evidence>
<dbReference type="InterPro" id="IPR013149">
    <property type="entry name" value="ADH-like_C"/>
</dbReference>
<keyword evidence="2" id="KW-0560">Oxidoreductase</keyword>
<dbReference type="GO" id="GO:0070402">
    <property type="term" value="F:NADPH binding"/>
    <property type="evidence" value="ECO:0007669"/>
    <property type="project" value="TreeGrafter"/>
</dbReference>
<dbReference type="PANTHER" id="PTHR48106">
    <property type="entry name" value="QUINONE OXIDOREDUCTASE PIG3-RELATED"/>
    <property type="match status" value="1"/>
</dbReference>
<sequence length="330" mass="33553">MKAMVVAGTASGATIQQRELGAPVRNAGQVLIGVRAASVNRADLAVRAGTHVSADATAGPTVVGLDCAGVVLDADADSGLATGDRVMTMAGGGLAEQVVVDARMPIRLPDSWSFEMGAAAVLALMTGHNALRTAGRLVPGESVLVNAARSGVGQATIRIANELGAGRVIAAVRSLRDEDFLTELGADIVVDTGSGGFAEAVLAATDGRGVDVIVDHVGGPYLADHVKAAALKGRIVGVGRLGGAEGTLDMETLAVKRLELVGVTFRTRDADEKAAIAAGVRADLIEALSEGRLDPRIDRVLPWTEVLGAQDVVASDAHLGKIVLRVSADA</sequence>
<dbReference type="GO" id="GO:0016651">
    <property type="term" value="F:oxidoreductase activity, acting on NAD(P)H"/>
    <property type="evidence" value="ECO:0007669"/>
    <property type="project" value="TreeGrafter"/>
</dbReference>
<protein>
    <submittedName>
        <fullName evidence="4">Zinc-binding dehydrogenase</fullName>
    </submittedName>
</protein>
<keyword evidence="1" id="KW-0521">NADP</keyword>
<dbReference type="SUPFAM" id="SSF51735">
    <property type="entry name" value="NAD(P)-binding Rossmann-fold domains"/>
    <property type="match status" value="1"/>
</dbReference>
<dbReference type="AlphaFoldDB" id="A0A6N7YZJ9"/>
<reference evidence="4 5" key="1">
    <citation type="submission" date="2019-11" db="EMBL/GenBank/DDBJ databases">
        <title>Draft genome of Amycolatopsis RM579.</title>
        <authorList>
            <person name="Duangmal K."/>
            <person name="Mingma R."/>
        </authorList>
    </citation>
    <scope>NUCLEOTIDE SEQUENCE [LARGE SCALE GENOMIC DNA]</scope>
    <source>
        <strain evidence="4 5">RM579</strain>
    </source>
</reference>
<evidence type="ECO:0000256" key="1">
    <source>
        <dbReference type="ARBA" id="ARBA00022857"/>
    </source>
</evidence>
<dbReference type="Pfam" id="PF00107">
    <property type="entry name" value="ADH_zinc_N"/>
    <property type="match status" value="1"/>
</dbReference>
<dbReference type="SUPFAM" id="SSF50129">
    <property type="entry name" value="GroES-like"/>
    <property type="match status" value="1"/>
</dbReference>
<dbReference type="Pfam" id="PF08240">
    <property type="entry name" value="ADH_N"/>
    <property type="match status" value="1"/>
</dbReference>
<dbReference type="Gene3D" id="3.90.180.10">
    <property type="entry name" value="Medium-chain alcohol dehydrogenases, catalytic domain"/>
    <property type="match status" value="1"/>
</dbReference>
<keyword evidence="5" id="KW-1185">Reference proteome</keyword>
<dbReference type="Gene3D" id="3.40.50.720">
    <property type="entry name" value="NAD(P)-binding Rossmann-like Domain"/>
    <property type="match status" value="1"/>
</dbReference>
<dbReference type="InterPro" id="IPR020843">
    <property type="entry name" value="ER"/>
</dbReference>
<dbReference type="PANTHER" id="PTHR48106:SF18">
    <property type="entry name" value="QUINONE OXIDOREDUCTASE PIG3"/>
    <property type="match status" value="1"/>
</dbReference>
<dbReference type="SMART" id="SM00829">
    <property type="entry name" value="PKS_ER"/>
    <property type="match status" value="1"/>
</dbReference>
<accession>A0A6N7YZJ9</accession>
<comment type="caution">
    <text evidence="4">The sequence shown here is derived from an EMBL/GenBank/DDBJ whole genome shotgun (WGS) entry which is preliminary data.</text>
</comment>
<dbReference type="Proteomes" id="UP000440096">
    <property type="component" value="Unassembled WGS sequence"/>
</dbReference>
<dbReference type="EMBL" id="WMBA01000011">
    <property type="protein sequence ID" value="MTD54353.1"/>
    <property type="molecule type" value="Genomic_DNA"/>
</dbReference>